<dbReference type="Proteomes" id="UP000738402">
    <property type="component" value="Unassembled WGS sequence"/>
</dbReference>
<evidence type="ECO:0000313" key="3">
    <source>
        <dbReference type="EMBL" id="KAG7764002.1"/>
    </source>
</evidence>
<name>A0AAN6D620_9ASCO</name>
<sequence length="96" mass="10577">MPTNLSHTSTQLPSLDSVLSKIQSEQKWPLPDPTTPHPLAMPGPPALLQPLGRPNLPSINVPLASIRYNRQDPPHYVAPRVALPIPPNRSKSRKEL</sequence>
<comment type="caution">
    <text evidence="2">The sequence shown here is derived from an EMBL/GenBank/DDBJ whole genome shotgun (WGS) entry which is preliminary data.</text>
</comment>
<dbReference type="Proteomes" id="UP000697297">
    <property type="component" value="Unassembled WGS sequence"/>
</dbReference>
<evidence type="ECO:0000313" key="2">
    <source>
        <dbReference type="EMBL" id="KAG7727183.1"/>
    </source>
</evidence>
<accession>A0AAN6D620</accession>
<evidence type="ECO:0000313" key="5">
    <source>
        <dbReference type="Proteomes" id="UP000738402"/>
    </source>
</evidence>
<evidence type="ECO:0000313" key="4">
    <source>
        <dbReference type="Proteomes" id="UP000697297"/>
    </source>
</evidence>
<feature type="compositionally biased region" description="Pro residues" evidence="1">
    <location>
        <begin position="30"/>
        <end position="47"/>
    </location>
</feature>
<keyword evidence="4" id="KW-1185">Reference proteome</keyword>
<reference evidence="2 4" key="1">
    <citation type="journal article" date="2021" name="G3 (Bethesda)">
        <title>Genomic diversity, chromosomal rearrangements, and interspecies hybridization in the ogataea polymorpha species complex.</title>
        <authorList>
            <person name="Hanson S.J."/>
            <person name="Cinneide E.O."/>
            <person name="Salzberg L.I."/>
            <person name="Wolfe K.H."/>
            <person name="McGowan J."/>
            <person name="Fitzpatrick D.A."/>
            <person name="Matlin K."/>
        </authorList>
    </citation>
    <scope>NUCLEOTIDE SEQUENCE</scope>
    <source>
        <strain evidence="3">81-436-3</strain>
        <strain evidence="2">83-405-1</strain>
    </source>
</reference>
<dbReference type="EMBL" id="JAHLUH010000007">
    <property type="protein sequence ID" value="KAG7727183.1"/>
    <property type="molecule type" value="Genomic_DNA"/>
</dbReference>
<dbReference type="EMBL" id="JAHLUN010000009">
    <property type="protein sequence ID" value="KAG7764002.1"/>
    <property type="molecule type" value="Genomic_DNA"/>
</dbReference>
<gene>
    <name evidence="2" type="ORF">KL933_002892</name>
    <name evidence="3" type="ORF">KL946_003442</name>
</gene>
<organism evidence="2 5">
    <name type="scientific">Ogataea haglerorum</name>
    <dbReference type="NCBI Taxonomy" id="1937702"/>
    <lineage>
        <taxon>Eukaryota</taxon>
        <taxon>Fungi</taxon>
        <taxon>Dikarya</taxon>
        <taxon>Ascomycota</taxon>
        <taxon>Saccharomycotina</taxon>
        <taxon>Pichiomycetes</taxon>
        <taxon>Pichiales</taxon>
        <taxon>Pichiaceae</taxon>
        <taxon>Ogataea</taxon>
    </lineage>
</organism>
<proteinExistence type="predicted"/>
<protein>
    <submittedName>
        <fullName evidence="2">Uncharacterized protein</fullName>
    </submittedName>
</protein>
<dbReference type="AlphaFoldDB" id="A0AAN6D620"/>
<feature type="compositionally biased region" description="Polar residues" evidence="1">
    <location>
        <begin position="1"/>
        <end position="14"/>
    </location>
</feature>
<feature type="region of interest" description="Disordered" evidence="1">
    <location>
        <begin position="1"/>
        <end position="53"/>
    </location>
</feature>
<evidence type="ECO:0000256" key="1">
    <source>
        <dbReference type="SAM" id="MobiDB-lite"/>
    </source>
</evidence>